<name>A0A2V1EDB8_9PLEO</name>
<evidence type="ECO:0000256" key="4">
    <source>
        <dbReference type="ARBA" id="ARBA00023163"/>
    </source>
</evidence>
<evidence type="ECO:0000256" key="2">
    <source>
        <dbReference type="ARBA" id="ARBA00022833"/>
    </source>
</evidence>
<gene>
    <name evidence="8" type="ORF">DM02DRAFT_322976</name>
</gene>
<keyword evidence="4" id="KW-0804">Transcription</keyword>
<organism evidence="8 9">
    <name type="scientific">Periconia macrospinosa</name>
    <dbReference type="NCBI Taxonomy" id="97972"/>
    <lineage>
        <taxon>Eukaryota</taxon>
        <taxon>Fungi</taxon>
        <taxon>Dikarya</taxon>
        <taxon>Ascomycota</taxon>
        <taxon>Pezizomycotina</taxon>
        <taxon>Dothideomycetes</taxon>
        <taxon>Pleosporomycetidae</taxon>
        <taxon>Pleosporales</taxon>
        <taxon>Massarineae</taxon>
        <taxon>Periconiaceae</taxon>
        <taxon>Periconia</taxon>
    </lineage>
</organism>
<dbReference type="GO" id="GO:0008270">
    <property type="term" value="F:zinc ion binding"/>
    <property type="evidence" value="ECO:0007669"/>
    <property type="project" value="InterPro"/>
</dbReference>
<protein>
    <recommendedName>
        <fullName evidence="7">Zn(2)-C6 fungal-type domain-containing protein</fullName>
    </recommendedName>
</protein>
<keyword evidence="9" id="KW-1185">Reference proteome</keyword>
<dbReference type="Gene3D" id="4.10.240.10">
    <property type="entry name" value="Zn(2)-C6 fungal-type DNA-binding domain"/>
    <property type="match status" value="1"/>
</dbReference>
<dbReference type="CDD" id="cd00067">
    <property type="entry name" value="GAL4"/>
    <property type="match status" value="1"/>
</dbReference>
<dbReference type="SUPFAM" id="SSF57701">
    <property type="entry name" value="Zn2/Cys6 DNA-binding domain"/>
    <property type="match status" value="1"/>
</dbReference>
<evidence type="ECO:0000259" key="7">
    <source>
        <dbReference type="PROSITE" id="PS50048"/>
    </source>
</evidence>
<dbReference type="AlphaFoldDB" id="A0A2V1EDB8"/>
<dbReference type="PROSITE" id="PS00463">
    <property type="entry name" value="ZN2_CY6_FUNGAL_1"/>
    <property type="match status" value="1"/>
</dbReference>
<dbReference type="InterPro" id="IPR036864">
    <property type="entry name" value="Zn2-C6_fun-type_DNA-bd_sf"/>
</dbReference>
<dbReference type="STRING" id="97972.A0A2V1EDB8"/>
<dbReference type="EMBL" id="KZ805304">
    <property type="protein sequence ID" value="PVI07350.1"/>
    <property type="molecule type" value="Genomic_DNA"/>
</dbReference>
<feature type="domain" description="Zn(2)-C6 fungal-type" evidence="7">
    <location>
        <begin position="17"/>
        <end position="47"/>
    </location>
</feature>
<keyword evidence="3" id="KW-0805">Transcription regulation</keyword>
<dbReference type="Pfam" id="PF00172">
    <property type="entry name" value="Zn_clus"/>
    <property type="match status" value="1"/>
</dbReference>
<evidence type="ECO:0000256" key="3">
    <source>
        <dbReference type="ARBA" id="ARBA00023015"/>
    </source>
</evidence>
<accession>A0A2V1EDB8</accession>
<dbReference type="InterPro" id="IPR001138">
    <property type="entry name" value="Zn2Cys6_DnaBD"/>
</dbReference>
<keyword evidence="2" id="KW-0862">Zinc</keyword>
<dbReference type="Proteomes" id="UP000244855">
    <property type="component" value="Unassembled WGS sequence"/>
</dbReference>
<feature type="compositionally biased region" description="Low complexity" evidence="6">
    <location>
        <begin position="52"/>
        <end position="67"/>
    </location>
</feature>
<evidence type="ECO:0000256" key="6">
    <source>
        <dbReference type="SAM" id="MobiDB-lite"/>
    </source>
</evidence>
<reference evidence="8 9" key="1">
    <citation type="journal article" date="2018" name="Sci. Rep.">
        <title>Comparative genomics provides insights into the lifestyle and reveals functional heterogeneity of dark septate endophytic fungi.</title>
        <authorList>
            <person name="Knapp D.G."/>
            <person name="Nemeth J.B."/>
            <person name="Barry K."/>
            <person name="Hainaut M."/>
            <person name="Henrissat B."/>
            <person name="Johnson J."/>
            <person name="Kuo A."/>
            <person name="Lim J.H.P."/>
            <person name="Lipzen A."/>
            <person name="Nolan M."/>
            <person name="Ohm R.A."/>
            <person name="Tamas L."/>
            <person name="Grigoriev I.V."/>
            <person name="Spatafora J.W."/>
            <person name="Nagy L.G."/>
            <person name="Kovacs G.M."/>
        </authorList>
    </citation>
    <scope>NUCLEOTIDE SEQUENCE [LARGE SCALE GENOMIC DNA]</scope>
    <source>
        <strain evidence="8 9">DSE2036</strain>
    </source>
</reference>
<evidence type="ECO:0000256" key="5">
    <source>
        <dbReference type="ARBA" id="ARBA00023242"/>
    </source>
</evidence>
<evidence type="ECO:0000313" key="9">
    <source>
        <dbReference type="Proteomes" id="UP000244855"/>
    </source>
</evidence>
<dbReference type="PROSITE" id="PS50048">
    <property type="entry name" value="ZN2_CY6_FUNGAL_2"/>
    <property type="match status" value="1"/>
</dbReference>
<proteinExistence type="predicted"/>
<keyword evidence="5" id="KW-0539">Nucleus</keyword>
<evidence type="ECO:0000313" key="8">
    <source>
        <dbReference type="EMBL" id="PVI07350.1"/>
    </source>
</evidence>
<feature type="region of interest" description="Disordered" evidence="6">
    <location>
        <begin position="49"/>
        <end position="84"/>
    </location>
</feature>
<sequence length="415" mass="45716">MPAERTRASNPQGRQKSCSECARGKRRCDLQQPACGRCSRLSLTCTWPPSPHSHASSTTTTAETSPANNDGTLESMPQMETPSSWPSVDISDMPASLDTTLFDLGFNLSPTLYDFDGSMDAGTTIALPPLSISTPSLKLPSLLGFSTMAESRIGYSMKQWEKAPLMMVRENCTYWSHSKLYEECMPQSMADAYATCALSMARNKTNARFIARHTAEKAYELAAKTLPTQPIEVLARGHALLLYMILMISSGDIRCFAQVQNLLPHLETSATSIFNLMTPTEEDSIASLPTYPASIAQTAWTSFIFRESCRRTLLVICHAMAACRVMAGDVTSCSHELAAGNRVTISAALWNATSAFEFAKVWNEKRHWLVKDLDFKDVLEGAEAEELDVFGRMILIGTLGIDDVRGWLHMRGAEL</sequence>
<dbReference type="OrthoDB" id="5355161at2759"/>
<feature type="region of interest" description="Disordered" evidence="6">
    <location>
        <begin position="1"/>
        <end position="27"/>
    </location>
</feature>
<dbReference type="SMART" id="SM00066">
    <property type="entry name" value="GAL4"/>
    <property type="match status" value="1"/>
</dbReference>
<evidence type="ECO:0000256" key="1">
    <source>
        <dbReference type="ARBA" id="ARBA00022723"/>
    </source>
</evidence>
<feature type="compositionally biased region" description="Polar residues" evidence="6">
    <location>
        <begin position="8"/>
        <end position="18"/>
    </location>
</feature>
<dbReference type="GO" id="GO:0000981">
    <property type="term" value="F:DNA-binding transcription factor activity, RNA polymerase II-specific"/>
    <property type="evidence" value="ECO:0007669"/>
    <property type="project" value="InterPro"/>
</dbReference>
<keyword evidence="1" id="KW-0479">Metal-binding</keyword>
<dbReference type="PANTHER" id="PTHR47660">
    <property type="entry name" value="TRANSCRIPTION FACTOR WITH C2H2 AND ZN(2)-CYS(6) DNA BINDING DOMAIN (EUROFUNG)-RELATED-RELATED"/>
    <property type="match status" value="1"/>
</dbReference>